<dbReference type="SUPFAM" id="SSF50998">
    <property type="entry name" value="Quinoprotein alcohol dehydrogenase-like"/>
    <property type="match status" value="1"/>
</dbReference>
<dbReference type="PROSITE" id="PS50294">
    <property type="entry name" value="WD_REPEATS_REGION"/>
    <property type="match status" value="2"/>
</dbReference>
<comment type="caution">
    <text evidence="3">The sequence shown here is derived from an EMBL/GenBank/DDBJ whole genome shotgun (WGS) entry which is preliminary data.</text>
</comment>
<keyword evidence="2" id="KW-0175">Coiled coil</keyword>
<dbReference type="PANTHER" id="PTHR47822">
    <property type="entry name" value="CARBOHYDRATE BINDING DOMAIN CONTAINING PROTEIN"/>
    <property type="match status" value="1"/>
</dbReference>
<accession>A0A813WKF1</accession>
<reference evidence="3" key="1">
    <citation type="submission" date="2021-02" db="EMBL/GenBank/DDBJ databases">
        <authorList>
            <person name="Nowell W R."/>
        </authorList>
    </citation>
    <scope>NUCLEOTIDE SEQUENCE</scope>
</reference>
<proteinExistence type="predicted"/>
<evidence type="ECO:0000313" key="4">
    <source>
        <dbReference type="Proteomes" id="UP000663860"/>
    </source>
</evidence>
<name>A0A813WKF1_9BILA</name>
<dbReference type="PROSITE" id="PS50082">
    <property type="entry name" value="WD_REPEATS_2"/>
    <property type="match status" value="2"/>
</dbReference>
<dbReference type="Pfam" id="PF00400">
    <property type="entry name" value="WD40"/>
    <property type="match status" value="3"/>
</dbReference>
<sequence length="757" mass="88131">MAGSLKSVDEQRRSLSLANRNDSLSIETDIIPSRRKSVTKVSDNHLEHLILGDFELIHIVDCEEYVLCCKYSPTDDVFAVGLGNGTIKIYSKAGVLQYVLTDNDANARRYPVTCLKFYSNQTDLNGDNYKLLAATYTAGYVKVWHYSTQQCIFTFSEKERQPLALDFNCSYTRLYVAGSDCVINCYDFMTNTLIRKFQASESRELMDGHKNRIHAIRSHPTMETVFLTGGWDETIHYWDERAPHSQKHFSGPNICGDALDIVDERQTILTGSWRKNSTLQIWDFSSGKLIKDPFRSKATSMIYSKAGVLQYVLTDSDANARRYPVTCLKFYSNQTDLNVDNYKLLAATYTAGYVKVWHYSTQQCIFTFNEKERQPLALDFNCSYTRLYVAGSDCVINCYDFMTKTFIRKFQASESRELMDGHKNRIHAIRSHPIMESVFLTGGWDETIHYWDERAPHSQKHFSGPNICGDALDIVDERQTILTGSWRKNSTLQIWDFSSGKLIKDPFRSKATSMIKKILQDIARLSYPKDRLVRAASPSICSSSSNDYAYVNRIYLNRVFPSRLPLKRVEPESWQRFLNGNKFTIKENKPNIHTILNENYINLLNEYSPGNENFHKSSFLPTSVQEHLDHLYKQMNDLTLELSNQQCEHKQLEIKTRKILSNQLQDREKELQECLQRHLFDHEKKLKEQEKKYIELLNKQQMQNVQRERESKNKLDFIRNTCHTYKISLDKENAEKYQIKLAHDKKRTRKHKSKIQN</sequence>
<dbReference type="InterPro" id="IPR011047">
    <property type="entry name" value="Quinoprotein_ADH-like_sf"/>
</dbReference>
<feature type="repeat" description="WD" evidence="1">
    <location>
        <begin position="206"/>
        <end position="239"/>
    </location>
</feature>
<evidence type="ECO:0000256" key="1">
    <source>
        <dbReference type="PROSITE-ProRule" id="PRU00221"/>
    </source>
</evidence>
<evidence type="ECO:0000313" key="3">
    <source>
        <dbReference type="EMBL" id="CAF0852006.1"/>
    </source>
</evidence>
<protein>
    <submittedName>
        <fullName evidence="3">Uncharacterized protein</fullName>
    </submittedName>
</protein>
<dbReference type="EMBL" id="CAJNOE010000068">
    <property type="protein sequence ID" value="CAF0852006.1"/>
    <property type="molecule type" value="Genomic_DNA"/>
</dbReference>
<keyword evidence="1" id="KW-0853">WD repeat</keyword>
<dbReference type="InterPro" id="IPR015943">
    <property type="entry name" value="WD40/YVTN_repeat-like_dom_sf"/>
</dbReference>
<organism evidence="3 4">
    <name type="scientific">Adineta steineri</name>
    <dbReference type="NCBI Taxonomy" id="433720"/>
    <lineage>
        <taxon>Eukaryota</taxon>
        <taxon>Metazoa</taxon>
        <taxon>Spiralia</taxon>
        <taxon>Gnathifera</taxon>
        <taxon>Rotifera</taxon>
        <taxon>Eurotatoria</taxon>
        <taxon>Bdelloidea</taxon>
        <taxon>Adinetida</taxon>
        <taxon>Adinetidae</taxon>
        <taxon>Adineta</taxon>
    </lineage>
</organism>
<dbReference type="SMART" id="SM00320">
    <property type="entry name" value="WD40"/>
    <property type="match status" value="7"/>
</dbReference>
<gene>
    <name evidence="3" type="ORF">IZO911_LOCUS9646</name>
</gene>
<evidence type="ECO:0000256" key="2">
    <source>
        <dbReference type="SAM" id="Coils"/>
    </source>
</evidence>
<dbReference type="PANTHER" id="PTHR47822:SF2">
    <property type="entry name" value="F-BOX AND WD-40 DOMAIN PROTEIN 7"/>
    <property type="match status" value="1"/>
</dbReference>
<feature type="repeat" description="WD" evidence="1">
    <location>
        <begin position="419"/>
        <end position="452"/>
    </location>
</feature>
<dbReference type="Proteomes" id="UP000663860">
    <property type="component" value="Unassembled WGS sequence"/>
</dbReference>
<dbReference type="InterPro" id="IPR001680">
    <property type="entry name" value="WD40_rpt"/>
</dbReference>
<dbReference type="AlphaFoldDB" id="A0A813WKF1"/>
<feature type="coiled-coil region" evidence="2">
    <location>
        <begin position="628"/>
        <end position="699"/>
    </location>
</feature>
<dbReference type="Gene3D" id="2.130.10.10">
    <property type="entry name" value="YVTN repeat-like/Quinoprotein amine dehydrogenase"/>
    <property type="match status" value="2"/>
</dbReference>